<sequence>MVSGTVYGTAGGSVEELGTDAARTGRAGEESTGLVLDRITVESQRDVWHDLDVPARGIVANIDHIVTGGTVALIIDAKRWKPGLYWTLDGTSFRWLSKVEHADRFTMTMIQQRIAARIPRALVRRPVVSIETSRDGWLSTTFLHIPGADAIHAGALLRRVRSRVPDEPTDPDLVAALFPLLRSH</sequence>
<organism evidence="2 3">
    <name type="scientific">Brachybacterium vulturis</name>
    <dbReference type="NCBI Taxonomy" id="2017484"/>
    <lineage>
        <taxon>Bacteria</taxon>
        <taxon>Bacillati</taxon>
        <taxon>Actinomycetota</taxon>
        <taxon>Actinomycetes</taxon>
        <taxon>Micrococcales</taxon>
        <taxon>Dermabacteraceae</taxon>
        <taxon>Brachybacterium</taxon>
    </lineage>
</organism>
<dbReference type="AlphaFoldDB" id="A0A291GNX6"/>
<evidence type="ECO:0000313" key="3">
    <source>
        <dbReference type="Proteomes" id="UP000218165"/>
    </source>
</evidence>
<dbReference type="InterPro" id="IPR011528">
    <property type="entry name" value="NERD"/>
</dbReference>
<dbReference type="Pfam" id="PF08378">
    <property type="entry name" value="NERD"/>
    <property type="match status" value="1"/>
</dbReference>
<protein>
    <recommendedName>
        <fullName evidence="1">NERD domain-containing protein</fullName>
    </recommendedName>
</protein>
<feature type="domain" description="NERD" evidence="1">
    <location>
        <begin position="25"/>
        <end position="109"/>
    </location>
</feature>
<gene>
    <name evidence="2" type="ORF">CFK38_11410</name>
</gene>
<name>A0A291GNX6_9MICO</name>
<accession>A0A291GNX6</accession>
<evidence type="ECO:0000259" key="1">
    <source>
        <dbReference type="Pfam" id="PF08378"/>
    </source>
</evidence>
<reference evidence="3" key="1">
    <citation type="submission" date="2017-09" db="EMBL/GenBank/DDBJ databases">
        <title>Brachybacterium sp. VM2412.</title>
        <authorList>
            <person name="Tak E.J."/>
            <person name="Bae J.-W."/>
        </authorList>
    </citation>
    <scope>NUCLEOTIDE SEQUENCE [LARGE SCALE GENOMIC DNA]</scope>
    <source>
        <strain evidence="3">VM2412</strain>
    </source>
</reference>
<dbReference type="EMBL" id="CP023563">
    <property type="protein sequence ID" value="ATG52059.1"/>
    <property type="molecule type" value="Genomic_DNA"/>
</dbReference>
<evidence type="ECO:0000313" key="2">
    <source>
        <dbReference type="EMBL" id="ATG52059.1"/>
    </source>
</evidence>
<dbReference type="KEGG" id="brz:CFK38_11410"/>
<proteinExistence type="predicted"/>
<dbReference type="Proteomes" id="UP000218165">
    <property type="component" value="Chromosome"/>
</dbReference>
<keyword evidence="3" id="KW-1185">Reference proteome</keyword>